<sequence>MPMAPVQSTIGFRRRLVDRGASDYATVADGIFVHDFTTSHRERRWCRYHLRLAGCCSL</sequence>
<keyword evidence="2" id="KW-1185">Reference proteome</keyword>
<proteinExistence type="predicted"/>
<dbReference type="EMBL" id="JACEIK010001389">
    <property type="protein sequence ID" value="MCD7468996.1"/>
    <property type="molecule type" value="Genomic_DNA"/>
</dbReference>
<evidence type="ECO:0000313" key="1">
    <source>
        <dbReference type="EMBL" id="MCD7468996.1"/>
    </source>
</evidence>
<name>A0ABS8TDC7_DATST</name>
<gene>
    <name evidence="1" type="ORF">HAX54_007570</name>
</gene>
<feature type="non-terminal residue" evidence="1">
    <location>
        <position position="58"/>
    </location>
</feature>
<evidence type="ECO:0000313" key="2">
    <source>
        <dbReference type="Proteomes" id="UP000823775"/>
    </source>
</evidence>
<reference evidence="1 2" key="1">
    <citation type="journal article" date="2021" name="BMC Genomics">
        <title>Datura genome reveals duplications of psychoactive alkaloid biosynthetic genes and high mutation rate following tissue culture.</title>
        <authorList>
            <person name="Rajewski A."/>
            <person name="Carter-House D."/>
            <person name="Stajich J."/>
            <person name="Litt A."/>
        </authorList>
    </citation>
    <scope>NUCLEOTIDE SEQUENCE [LARGE SCALE GENOMIC DNA]</scope>
    <source>
        <strain evidence="1">AR-01</strain>
    </source>
</reference>
<accession>A0ABS8TDC7</accession>
<dbReference type="Proteomes" id="UP000823775">
    <property type="component" value="Unassembled WGS sequence"/>
</dbReference>
<organism evidence="1 2">
    <name type="scientific">Datura stramonium</name>
    <name type="common">Jimsonweed</name>
    <name type="synonym">Common thornapple</name>
    <dbReference type="NCBI Taxonomy" id="4076"/>
    <lineage>
        <taxon>Eukaryota</taxon>
        <taxon>Viridiplantae</taxon>
        <taxon>Streptophyta</taxon>
        <taxon>Embryophyta</taxon>
        <taxon>Tracheophyta</taxon>
        <taxon>Spermatophyta</taxon>
        <taxon>Magnoliopsida</taxon>
        <taxon>eudicotyledons</taxon>
        <taxon>Gunneridae</taxon>
        <taxon>Pentapetalae</taxon>
        <taxon>asterids</taxon>
        <taxon>lamiids</taxon>
        <taxon>Solanales</taxon>
        <taxon>Solanaceae</taxon>
        <taxon>Solanoideae</taxon>
        <taxon>Datureae</taxon>
        <taxon>Datura</taxon>
    </lineage>
</organism>
<protein>
    <submittedName>
        <fullName evidence="1">Uncharacterized protein</fullName>
    </submittedName>
</protein>
<comment type="caution">
    <text evidence="1">The sequence shown here is derived from an EMBL/GenBank/DDBJ whole genome shotgun (WGS) entry which is preliminary data.</text>
</comment>